<feature type="region of interest" description="Disordered" evidence="1">
    <location>
        <begin position="1"/>
        <end position="40"/>
    </location>
</feature>
<feature type="compositionally biased region" description="Low complexity" evidence="1">
    <location>
        <begin position="118"/>
        <end position="129"/>
    </location>
</feature>
<dbReference type="RefSeq" id="XP_070867324.1">
    <property type="nucleotide sequence ID" value="XM_071009825.1"/>
</dbReference>
<feature type="compositionally biased region" description="Basic and acidic residues" evidence="1">
    <location>
        <begin position="1"/>
        <end position="11"/>
    </location>
</feature>
<feature type="region of interest" description="Disordered" evidence="1">
    <location>
        <begin position="110"/>
        <end position="240"/>
    </location>
</feature>
<dbReference type="GeneID" id="98124469"/>
<dbReference type="Proteomes" id="UP001600064">
    <property type="component" value="Unassembled WGS sequence"/>
</dbReference>
<feature type="compositionally biased region" description="Low complexity" evidence="1">
    <location>
        <begin position="136"/>
        <end position="192"/>
    </location>
</feature>
<name>A0ABR4DE74_9PEZI</name>
<evidence type="ECO:0000313" key="3">
    <source>
        <dbReference type="Proteomes" id="UP001600064"/>
    </source>
</evidence>
<reference evidence="2 3" key="1">
    <citation type="journal article" date="2024" name="Commun. Biol.">
        <title>Comparative genomic analysis of thermophilic fungi reveals convergent evolutionary adaptations and gene losses.</title>
        <authorList>
            <person name="Steindorff A.S."/>
            <person name="Aguilar-Pontes M.V."/>
            <person name="Robinson A.J."/>
            <person name="Andreopoulos B."/>
            <person name="LaButti K."/>
            <person name="Kuo A."/>
            <person name="Mondo S."/>
            <person name="Riley R."/>
            <person name="Otillar R."/>
            <person name="Haridas S."/>
            <person name="Lipzen A."/>
            <person name="Grimwood J."/>
            <person name="Schmutz J."/>
            <person name="Clum A."/>
            <person name="Reid I.D."/>
            <person name="Moisan M.C."/>
            <person name="Butler G."/>
            <person name="Nguyen T.T.M."/>
            <person name="Dewar K."/>
            <person name="Conant G."/>
            <person name="Drula E."/>
            <person name="Henrissat B."/>
            <person name="Hansel C."/>
            <person name="Singer S."/>
            <person name="Hutchinson M.I."/>
            <person name="de Vries R.P."/>
            <person name="Natvig D.O."/>
            <person name="Powell A.J."/>
            <person name="Tsang A."/>
            <person name="Grigoriev I.V."/>
        </authorList>
    </citation>
    <scope>NUCLEOTIDE SEQUENCE [LARGE SCALE GENOMIC DNA]</scope>
    <source>
        <strain evidence="2 3">ATCC 22073</strain>
    </source>
</reference>
<gene>
    <name evidence="2" type="ORF">VTJ83DRAFT_3446</name>
</gene>
<evidence type="ECO:0000313" key="2">
    <source>
        <dbReference type="EMBL" id="KAL2268600.1"/>
    </source>
</evidence>
<comment type="caution">
    <text evidence="2">The sequence shown here is derived from an EMBL/GenBank/DDBJ whole genome shotgun (WGS) entry which is preliminary data.</text>
</comment>
<organism evidence="2 3">
    <name type="scientific">Remersonia thermophila</name>
    <dbReference type="NCBI Taxonomy" id="72144"/>
    <lineage>
        <taxon>Eukaryota</taxon>
        <taxon>Fungi</taxon>
        <taxon>Dikarya</taxon>
        <taxon>Ascomycota</taxon>
        <taxon>Pezizomycotina</taxon>
        <taxon>Sordariomycetes</taxon>
        <taxon>Sordariomycetidae</taxon>
        <taxon>Sordariales</taxon>
        <taxon>Sordariales incertae sedis</taxon>
        <taxon>Remersonia</taxon>
    </lineage>
</organism>
<dbReference type="EMBL" id="JAZGUE010000003">
    <property type="protein sequence ID" value="KAL2268600.1"/>
    <property type="molecule type" value="Genomic_DNA"/>
</dbReference>
<proteinExistence type="predicted"/>
<evidence type="ECO:0000256" key="1">
    <source>
        <dbReference type="SAM" id="MobiDB-lite"/>
    </source>
</evidence>
<protein>
    <submittedName>
        <fullName evidence="2">Uncharacterized protein</fullName>
    </submittedName>
</protein>
<keyword evidence="3" id="KW-1185">Reference proteome</keyword>
<sequence length="304" mass="31078">MDHLNGTKSDHTPLPVSEKQAVSNLESAPERQQRPSSPASTTCLRKNGVVLLLCGLLLWGGAVAVSDLRCHGDSTELQDGVLPSGPEPIEAVPRIHVGREASIPRLARRQETTVVVITPGAEETGSSTSEADDSSSSDPPAETSSTPDDSSTSGSSEPPESSTSSSSESSTTSEPSESSTPPPETSTTTTTTGDDDSTLPPPTSTSDLPDTTLTTTTRGTTTDSPTTTTRPSTSRSVTTTFTSTQPDGAVITITDVTWVPAEPTDTGSPGGNAPTLQNVAPRSTGSVVATVMAAVVGFAGMLLL</sequence>
<accession>A0ABR4DE74</accession>
<feature type="compositionally biased region" description="Low complexity" evidence="1">
    <location>
        <begin position="204"/>
        <end position="240"/>
    </location>
</feature>